<feature type="domain" description="C2" evidence="2">
    <location>
        <begin position="13"/>
        <end position="146"/>
    </location>
</feature>
<dbReference type="SUPFAM" id="SSF49562">
    <property type="entry name" value="C2 domain (Calcium/lipid-binding domain, CaLB)"/>
    <property type="match status" value="1"/>
</dbReference>
<dbReference type="SMART" id="SM00239">
    <property type="entry name" value="C2"/>
    <property type="match status" value="1"/>
</dbReference>
<dbReference type="InterPro" id="IPR035892">
    <property type="entry name" value="C2_domain_sf"/>
</dbReference>
<dbReference type="AlphaFoldDB" id="A0A2B7YCZ4"/>
<evidence type="ECO:0000259" key="2">
    <source>
        <dbReference type="PROSITE" id="PS50004"/>
    </source>
</evidence>
<dbReference type="PANTHER" id="PTHR47800">
    <property type="entry name" value="C2 DOMAIN-CONTAINING PROTEIN"/>
    <property type="match status" value="1"/>
</dbReference>
<dbReference type="PROSITE" id="PS50004">
    <property type="entry name" value="C2"/>
    <property type="match status" value="1"/>
</dbReference>
<dbReference type="EMBL" id="PDNB01000002">
    <property type="protein sequence ID" value="PGH18778.1"/>
    <property type="molecule type" value="Genomic_DNA"/>
</dbReference>
<dbReference type="STRING" id="1447875.A0A2B7YCZ4"/>
<dbReference type="GO" id="GO:0010628">
    <property type="term" value="P:positive regulation of gene expression"/>
    <property type="evidence" value="ECO:0007669"/>
    <property type="project" value="TreeGrafter"/>
</dbReference>
<dbReference type="Pfam" id="PF00168">
    <property type="entry name" value="C2"/>
    <property type="match status" value="1"/>
</dbReference>
<dbReference type="OrthoDB" id="73919at2759"/>
<evidence type="ECO:0000313" key="3">
    <source>
        <dbReference type="EMBL" id="PGH18778.1"/>
    </source>
</evidence>
<name>A0A2B7YCZ4_9EURO</name>
<evidence type="ECO:0000256" key="1">
    <source>
        <dbReference type="SAM" id="MobiDB-lite"/>
    </source>
</evidence>
<sequence>MGDAQDMHHIALTPKQPPGGFDSTPVPYAPPGYTLKFTFHRASNLPIADISTLSADPFVVACLTADLPRRHKQDPDLIFRTPTVRRDVNPIWECEWIVANVPASGFELKCRLYDEDPVDRDDRLGNVKISVSSISDKWTGITNQSYRVRKRMGSKRAYAFKSIVAACFDEQHLNANLFLSVECLGKTPGNEGSRMYTIGPNFWSKHFSPLIGRIAGTKDSAPSQDGKKPVTRYNFQAVQIQLKGPVPSSLYHRYVEFKPFVEGMFTSQSIRGRILNHALHHQHVQIYNFDRSTVYGLFPAPSHQLTQQFLEFVHYDMGGRVFTYVITLDGQWRFTETGKEFGIDMLSKHTMHSNVSIYVAYAGEFLVRRQNQKRHSRSSRRRSAEDSIQRDASPACSEAAVPISTDPTEYELVIDNDSGTYRPNAKCLPELKEFLSANLPDLQVTTLDCQEDAERLAQLKSEQRDRKVRSGRRMAFIQRTSSLSSLSSISSSDEEDLDEYWRQTSGADGEPATPMRRLRRIGSPKKQLMSWAESGNVKLVGAGRG</sequence>
<keyword evidence="4" id="KW-1185">Reference proteome</keyword>
<accession>A0A2B7YCZ4</accession>
<protein>
    <recommendedName>
        <fullName evidence="2">C2 domain-containing protein</fullName>
    </recommendedName>
</protein>
<feature type="compositionally biased region" description="Basic residues" evidence="1">
    <location>
        <begin position="372"/>
        <end position="381"/>
    </location>
</feature>
<dbReference type="Gene3D" id="2.60.40.150">
    <property type="entry name" value="C2 domain"/>
    <property type="match status" value="1"/>
</dbReference>
<proteinExistence type="predicted"/>
<dbReference type="PANTHER" id="PTHR47800:SF5">
    <property type="entry name" value="FER-1-LIKE PROTEIN 6"/>
    <property type="match status" value="1"/>
</dbReference>
<organism evidence="3 4">
    <name type="scientific">Helicocarpus griseus UAMH5409</name>
    <dbReference type="NCBI Taxonomy" id="1447875"/>
    <lineage>
        <taxon>Eukaryota</taxon>
        <taxon>Fungi</taxon>
        <taxon>Dikarya</taxon>
        <taxon>Ascomycota</taxon>
        <taxon>Pezizomycotina</taxon>
        <taxon>Eurotiomycetes</taxon>
        <taxon>Eurotiomycetidae</taxon>
        <taxon>Onygenales</taxon>
        <taxon>Ajellomycetaceae</taxon>
        <taxon>Helicocarpus</taxon>
    </lineage>
</organism>
<dbReference type="InterPro" id="IPR000008">
    <property type="entry name" value="C2_dom"/>
</dbReference>
<dbReference type="Proteomes" id="UP000223968">
    <property type="component" value="Unassembled WGS sequence"/>
</dbReference>
<feature type="region of interest" description="Disordered" evidence="1">
    <location>
        <begin position="1"/>
        <end position="25"/>
    </location>
</feature>
<evidence type="ECO:0000313" key="4">
    <source>
        <dbReference type="Proteomes" id="UP000223968"/>
    </source>
</evidence>
<comment type="caution">
    <text evidence="3">The sequence shown here is derived from an EMBL/GenBank/DDBJ whole genome shotgun (WGS) entry which is preliminary data.</text>
</comment>
<feature type="region of interest" description="Disordered" evidence="1">
    <location>
        <begin position="372"/>
        <end position="401"/>
    </location>
</feature>
<reference evidence="3 4" key="1">
    <citation type="submission" date="2017-10" db="EMBL/GenBank/DDBJ databases">
        <title>Comparative genomics in systemic dimorphic fungi from Ajellomycetaceae.</title>
        <authorList>
            <person name="Munoz J.F."/>
            <person name="Mcewen J.G."/>
            <person name="Clay O.K."/>
            <person name="Cuomo C.A."/>
        </authorList>
    </citation>
    <scope>NUCLEOTIDE SEQUENCE [LARGE SCALE GENOMIC DNA]</scope>
    <source>
        <strain evidence="3 4">UAMH5409</strain>
    </source>
</reference>
<gene>
    <name evidence="3" type="ORF">AJ79_00191</name>
</gene>